<evidence type="ECO:0000256" key="2">
    <source>
        <dbReference type="ARBA" id="ARBA00005558"/>
    </source>
</evidence>
<dbReference type="NCBIfam" id="TIGR03361">
    <property type="entry name" value="VI_Rhs_Vgr"/>
    <property type="match status" value="1"/>
</dbReference>
<reference evidence="6" key="1">
    <citation type="journal article" date="2022" name="ISME J.">
        <title>Identification of active gaseous-alkane degraders at natural gas seeps.</title>
        <authorList>
            <person name="Farhan Ul Haque M."/>
            <person name="Hernandez M."/>
            <person name="Crombie A.T."/>
            <person name="Murrell J.C."/>
        </authorList>
    </citation>
    <scope>NUCLEOTIDE SEQUENCE</scope>
    <source>
        <strain evidence="6">PC2</strain>
    </source>
</reference>
<dbReference type="EMBL" id="JAIVFP010000001">
    <property type="protein sequence ID" value="MCI4683535.1"/>
    <property type="molecule type" value="Genomic_DNA"/>
</dbReference>
<dbReference type="Gene3D" id="4.10.220.110">
    <property type="match status" value="1"/>
</dbReference>
<keyword evidence="3" id="KW-0964">Secreted</keyword>
<name>A0ABS9Z841_9HYPH</name>
<protein>
    <submittedName>
        <fullName evidence="6">Type VI secretion system tip protein VgrG</fullName>
    </submittedName>
</protein>
<dbReference type="InterPro" id="IPR017847">
    <property type="entry name" value="T6SS_RhsGE_Vgr_subset"/>
</dbReference>
<dbReference type="Proteomes" id="UP001139104">
    <property type="component" value="Unassembled WGS sequence"/>
</dbReference>
<comment type="similarity">
    <text evidence="2">Belongs to the VgrG protein family.</text>
</comment>
<dbReference type="SUPFAM" id="SSF69349">
    <property type="entry name" value="Phage fibre proteins"/>
    <property type="match status" value="1"/>
</dbReference>
<dbReference type="Pfam" id="PF22178">
    <property type="entry name" value="Gp5_trimer_C"/>
    <property type="match status" value="1"/>
</dbReference>
<dbReference type="InterPro" id="IPR006533">
    <property type="entry name" value="T6SS_Vgr_RhsGE"/>
</dbReference>
<dbReference type="SUPFAM" id="SSF69255">
    <property type="entry name" value="gp5 N-terminal domain-like"/>
    <property type="match status" value="1"/>
</dbReference>
<sequence length="637" mass="70997">MPNISQSGRPGQLITPLGDDIFALVGFDGVEGLSELFEYRIEALSENEDIDFDRALGRNCALKFTSPNGPDRYFNGVLVEARAAGAREDLFVYQLVLRPWLWLLSHSADCRIWHEADALDIIKEVFRDRGFTDFKDATTTNFPKLEYCVQYREKDLDFVSRLMEQHGIYYFFMHSAGNHILIIADSKSSHHPIPGHAQINYFPRAQARRDQEHFHKWSAERRFRTGKYELNDYDFKKPGKDLTARKQANSSYQKGSMEIYDYPGKYVESPDGDHYADVRLKAEQAQDRRRYAEGNAISVFPGGLTKVERLASASENMEYLVVRASHSFAQQSYRSGGDGEADYSGAYELLDANIPFKASLVTPKPRICGPQTARVVGKDGEEIDVDEHGRILVLFHWDRKRKKSCRLRVAQLWSGKQWGGQFIPRIGMEAVVEFLEGDPDRPLVVGTVYNGDNKFPYALPDNKTQSGVKSDSSVGHSGHNEFMFEDKKNAEKIAMHAQKDHEVEVLNKEKWEIGAQFTGGGACRSTLLVNGGDDLTINMGDKTTTLMEGSETTTLMAGNQTITLMAGGQTMTLLAGNQMTMLAAGDQMNTVNGNQATFSTMNVVITALQSIELVCGASVISMTPLSIVIASPATVIA</sequence>
<proteinExistence type="inferred from homology"/>
<evidence type="ECO:0000256" key="1">
    <source>
        <dbReference type="ARBA" id="ARBA00004613"/>
    </source>
</evidence>
<dbReference type="SUPFAM" id="SSF69279">
    <property type="entry name" value="Phage tail proteins"/>
    <property type="match status" value="2"/>
</dbReference>
<comment type="caution">
    <text evidence="6">The sequence shown here is derived from an EMBL/GenBank/DDBJ whole genome shotgun (WGS) entry which is preliminary data.</text>
</comment>
<dbReference type="RefSeq" id="WP_243067483.1">
    <property type="nucleotide sequence ID" value="NZ_JAIVFK010000009.1"/>
</dbReference>
<organism evidence="6 7">
    <name type="scientific">Candidatus Rhodoblastus alkanivorans</name>
    <dbReference type="NCBI Taxonomy" id="2954117"/>
    <lineage>
        <taxon>Bacteria</taxon>
        <taxon>Pseudomonadati</taxon>
        <taxon>Pseudomonadota</taxon>
        <taxon>Alphaproteobacteria</taxon>
        <taxon>Hyphomicrobiales</taxon>
        <taxon>Rhodoblastaceae</taxon>
        <taxon>Rhodoblastus</taxon>
    </lineage>
</organism>
<dbReference type="Gene3D" id="3.55.50.10">
    <property type="entry name" value="Baseplate protein-like domains"/>
    <property type="match status" value="1"/>
</dbReference>
<dbReference type="InterPro" id="IPR006531">
    <property type="entry name" value="Gp5/Vgr_OB"/>
</dbReference>
<evidence type="ECO:0000313" key="7">
    <source>
        <dbReference type="Proteomes" id="UP001139104"/>
    </source>
</evidence>
<accession>A0ABS9Z841</accession>
<feature type="domain" description="Gp5/Type VI secretion system Vgr protein OB-fold" evidence="4">
    <location>
        <begin position="384"/>
        <end position="449"/>
    </location>
</feature>
<dbReference type="InterPro" id="IPR037026">
    <property type="entry name" value="Vgr_OB-fold_dom_sf"/>
</dbReference>
<dbReference type="InterPro" id="IPR054030">
    <property type="entry name" value="Gp5_Vgr_C"/>
</dbReference>
<dbReference type="Gene3D" id="2.40.50.230">
    <property type="entry name" value="Gp5 N-terminal domain"/>
    <property type="match status" value="1"/>
</dbReference>
<comment type="subcellular location">
    <subcellularLocation>
        <location evidence="1">Secreted</location>
    </subcellularLocation>
</comment>
<dbReference type="NCBIfam" id="TIGR01646">
    <property type="entry name" value="vgr_GE"/>
    <property type="match status" value="1"/>
</dbReference>
<dbReference type="PANTHER" id="PTHR32305:SF15">
    <property type="entry name" value="PROTEIN RHSA-RELATED"/>
    <property type="match status" value="1"/>
</dbReference>
<keyword evidence="7" id="KW-1185">Reference proteome</keyword>
<dbReference type="InterPro" id="IPR050708">
    <property type="entry name" value="T6SS_VgrG/RHS"/>
</dbReference>
<evidence type="ECO:0000259" key="5">
    <source>
        <dbReference type="Pfam" id="PF22178"/>
    </source>
</evidence>
<dbReference type="PANTHER" id="PTHR32305">
    <property type="match status" value="1"/>
</dbReference>
<gene>
    <name evidence="6" type="primary">vgrG</name>
    <name evidence="6" type="ORF">K2U94_12290</name>
</gene>
<dbReference type="Gene3D" id="2.30.110.50">
    <property type="match status" value="1"/>
</dbReference>
<dbReference type="Pfam" id="PF05954">
    <property type="entry name" value="Phage_GPD"/>
    <property type="match status" value="1"/>
</dbReference>
<dbReference type="Pfam" id="PF04717">
    <property type="entry name" value="Phage_base_V"/>
    <property type="match status" value="1"/>
</dbReference>
<feature type="domain" description="Gp5/Type VI secretion system Vgr C-terminal trimerisation" evidence="5">
    <location>
        <begin position="466"/>
        <end position="572"/>
    </location>
</feature>
<evidence type="ECO:0000259" key="4">
    <source>
        <dbReference type="Pfam" id="PF04717"/>
    </source>
</evidence>
<evidence type="ECO:0000256" key="3">
    <source>
        <dbReference type="ARBA" id="ARBA00022525"/>
    </source>
</evidence>
<evidence type="ECO:0000313" key="6">
    <source>
        <dbReference type="EMBL" id="MCI4683535.1"/>
    </source>
</evidence>